<sequence>MLNTNSTRQICLLGPLLQSRRPLCENFPFLYLLFKDLPQFLKNLADLAQIPGVKSIKPVAIVPRPKPVKIAIPSGPRDPIVPPDSQSTHIMMGVDKLHARGIFGKGIKIGIIDTGTDYTNPFLGGHFGPGNKIAGGYDFVGDAFNGTNTPMPDADPLDQCAGHGTHVAGIIGANPGNEFNISGVAYESTLFSYRVFGCSGTTTDDIIIEALLRGQKDGMDILTLSLGGPVGWTESTTSVVASRLARMGKIVTIAAGNDGSVGSWYTSGPSNGIDVISVASVDNLFIPLRNATTSDPTHPTIPYFDFTPIPLPGPFPIYATSNDTTVVGDACNPLPDDTPDLSKFLVIIRRGACTFVTKLQNIANKGAKVSLIYDNGSGFADGIETGNFTSSLIQASDGVFLVEQFIAGRNITISFPQHGALFNFPSNTGGLVSGFTSYGPTNDMFFKPAVAAPGGNIISTYPVDMGSFAVLSGTSMATPALAGCAALLLELKGKSLVTARNARTLFETTAQMVPSSRTDGDPLQTLTQQGAGLVNIFNAVTYNTLLSPGELLLNDTTYFVGRHVLTIKNTGSESETYKITHVPAGTALTIQAGTIFPNDGPAPLISQFATVEIEPNSLIIPPFKEAEVVVIIHPPTNIDETTFPVYSGFIQVQAVYSGEILHSSYQGLAAVAKNLKIIDDTDSLLGPGFPFPFLMDASGNPQLGPENYTFIGGDFPILFFRLASGSPRVTIDLVQSDFKLSKRDSTIPVTSDWTFLSKHQKGTYGALPIAGNLLEIDFMSRNSDILDEAGGGFNINPFSIPAFANGTIIPNGQYRILLRALKITGNPDDEEDYETYLSPPVGVFVSYP</sequence>
<dbReference type="InterPro" id="IPR000209">
    <property type="entry name" value="Peptidase_S8/S53_dom"/>
</dbReference>
<evidence type="ECO:0000256" key="4">
    <source>
        <dbReference type="ARBA" id="ARBA00022801"/>
    </source>
</evidence>
<dbReference type="InterPro" id="IPR036852">
    <property type="entry name" value="Peptidase_S8/S53_dom_sf"/>
</dbReference>
<feature type="active site" description="Charge relay system" evidence="6 7">
    <location>
        <position position="475"/>
    </location>
</feature>
<dbReference type="PANTHER" id="PTHR43399:SF4">
    <property type="entry name" value="CELL WALL-ASSOCIATED PROTEASE"/>
    <property type="match status" value="1"/>
</dbReference>
<evidence type="ECO:0000313" key="12">
    <source>
        <dbReference type="Proteomes" id="UP001050691"/>
    </source>
</evidence>
<dbReference type="InterPro" id="IPR022398">
    <property type="entry name" value="Peptidase_S8_His-AS"/>
</dbReference>
<evidence type="ECO:0000256" key="2">
    <source>
        <dbReference type="ARBA" id="ARBA00022670"/>
    </source>
</evidence>
<keyword evidence="4 7" id="KW-0378">Hydrolase</keyword>
<dbReference type="PANTHER" id="PTHR43399">
    <property type="entry name" value="SUBTILISIN-RELATED"/>
    <property type="match status" value="1"/>
</dbReference>
<evidence type="ECO:0000259" key="8">
    <source>
        <dbReference type="Pfam" id="PF00082"/>
    </source>
</evidence>
<evidence type="ECO:0000256" key="7">
    <source>
        <dbReference type="PROSITE-ProRule" id="PRU01240"/>
    </source>
</evidence>
<dbReference type="CDD" id="cd07489">
    <property type="entry name" value="Peptidases_S8_5"/>
    <property type="match status" value="1"/>
</dbReference>
<keyword evidence="12" id="KW-1185">Reference proteome</keyword>
<feature type="domain" description="C5a peptidase/Subtilisin-like protease SBT2-like Fn3-like" evidence="10">
    <location>
        <begin position="555"/>
        <end position="654"/>
    </location>
</feature>
<protein>
    <submittedName>
        <fullName evidence="11">Uncharacterized protein</fullName>
    </submittedName>
</protein>
<dbReference type="Pfam" id="PF00082">
    <property type="entry name" value="Peptidase_S8"/>
    <property type="match status" value="1"/>
</dbReference>
<evidence type="ECO:0000259" key="9">
    <source>
        <dbReference type="Pfam" id="PF02225"/>
    </source>
</evidence>
<dbReference type="Gene3D" id="3.40.50.200">
    <property type="entry name" value="Peptidase S8/S53 domain"/>
    <property type="match status" value="2"/>
</dbReference>
<feature type="active site" description="Charge relay system" evidence="6 7">
    <location>
        <position position="113"/>
    </location>
</feature>
<dbReference type="PROSITE" id="PS00137">
    <property type="entry name" value="SUBTILASE_HIS"/>
    <property type="match status" value="1"/>
</dbReference>
<evidence type="ECO:0000256" key="6">
    <source>
        <dbReference type="PIRSR" id="PIRSR615500-1"/>
    </source>
</evidence>
<reference evidence="11" key="1">
    <citation type="submission" date="2021-10" db="EMBL/GenBank/DDBJ databases">
        <title>De novo Genome Assembly of Clathrus columnatus (Basidiomycota, Fungi) Using Illumina and Nanopore Sequence Data.</title>
        <authorList>
            <person name="Ogiso-Tanaka E."/>
            <person name="Itagaki H."/>
            <person name="Hosoya T."/>
            <person name="Hosaka K."/>
        </authorList>
    </citation>
    <scope>NUCLEOTIDE SEQUENCE</scope>
    <source>
        <strain evidence="11">MO-923</strain>
    </source>
</reference>
<dbReference type="InterPro" id="IPR034187">
    <property type="entry name" value="Peptidases_S8_5"/>
</dbReference>
<comment type="similarity">
    <text evidence="1 7">Belongs to the peptidase S8 family.</text>
</comment>
<keyword evidence="2 7" id="KW-0645">Protease</keyword>
<dbReference type="PRINTS" id="PR00723">
    <property type="entry name" value="SUBTILISIN"/>
</dbReference>
<feature type="domain" description="Peptidase S8/S53" evidence="8">
    <location>
        <begin position="104"/>
        <end position="532"/>
    </location>
</feature>
<dbReference type="Pfam" id="PF06280">
    <property type="entry name" value="fn3_5"/>
    <property type="match status" value="1"/>
</dbReference>
<dbReference type="PROSITE" id="PS51892">
    <property type="entry name" value="SUBTILASE"/>
    <property type="match status" value="1"/>
</dbReference>
<proteinExistence type="inferred from homology"/>
<dbReference type="GO" id="GO:0006508">
    <property type="term" value="P:proteolysis"/>
    <property type="evidence" value="ECO:0007669"/>
    <property type="project" value="UniProtKB-KW"/>
</dbReference>
<dbReference type="Pfam" id="PF02225">
    <property type="entry name" value="PA"/>
    <property type="match status" value="1"/>
</dbReference>
<organism evidence="11 12">
    <name type="scientific">Clathrus columnatus</name>
    <dbReference type="NCBI Taxonomy" id="1419009"/>
    <lineage>
        <taxon>Eukaryota</taxon>
        <taxon>Fungi</taxon>
        <taxon>Dikarya</taxon>
        <taxon>Basidiomycota</taxon>
        <taxon>Agaricomycotina</taxon>
        <taxon>Agaricomycetes</taxon>
        <taxon>Phallomycetidae</taxon>
        <taxon>Phallales</taxon>
        <taxon>Clathraceae</taxon>
        <taxon>Clathrus</taxon>
    </lineage>
</organism>
<name>A0AAV5AUB1_9AGAM</name>
<dbReference type="InterPro" id="IPR051048">
    <property type="entry name" value="Peptidase_S8/S53_subtilisin"/>
</dbReference>
<dbReference type="InterPro" id="IPR010435">
    <property type="entry name" value="C5a/SBT2-like_Fn3"/>
</dbReference>
<dbReference type="SUPFAM" id="SSF52743">
    <property type="entry name" value="Subtilisin-like"/>
    <property type="match status" value="1"/>
</dbReference>
<evidence type="ECO:0000256" key="3">
    <source>
        <dbReference type="ARBA" id="ARBA00022729"/>
    </source>
</evidence>
<dbReference type="EMBL" id="BPWL01000011">
    <property type="protein sequence ID" value="GJJ15891.1"/>
    <property type="molecule type" value="Genomic_DNA"/>
</dbReference>
<dbReference type="AlphaFoldDB" id="A0AAV5AUB1"/>
<feature type="active site" description="Charge relay system" evidence="6 7">
    <location>
        <position position="163"/>
    </location>
</feature>
<comment type="caution">
    <text evidence="11">The sequence shown here is derived from an EMBL/GenBank/DDBJ whole genome shotgun (WGS) entry which is preliminary data.</text>
</comment>
<dbReference type="CDD" id="cd02124">
    <property type="entry name" value="PA_PoS1_like"/>
    <property type="match status" value="1"/>
</dbReference>
<dbReference type="Gene3D" id="3.50.30.30">
    <property type="match status" value="1"/>
</dbReference>
<evidence type="ECO:0000259" key="10">
    <source>
        <dbReference type="Pfam" id="PF06280"/>
    </source>
</evidence>
<gene>
    <name evidence="11" type="ORF">Clacol_010169</name>
</gene>
<evidence type="ECO:0000256" key="1">
    <source>
        <dbReference type="ARBA" id="ARBA00011073"/>
    </source>
</evidence>
<evidence type="ECO:0000313" key="11">
    <source>
        <dbReference type="EMBL" id="GJJ15891.1"/>
    </source>
</evidence>
<dbReference type="GO" id="GO:0016020">
    <property type="term" value="C:membrane"/>
    <property type="evidence" value="ECO:0007669"/>
    <property type="project" value="InterPro"/>
</dbReference>
<accession>A0AAV5AUB1</accession>
<keyword evidence="3" id="KW-0732">Signal</keyword>
<feature type="domain" description="PA" evidence="9">
    <location>
        <begin position="327"/>
        <end position="385"/>
    </location>
</feature>
<dbReference type="InterPro" id="IPR015500">
    <property type="entry name" value="Peptidase_S8_subtilisin-rel"/>
</dbReference>
<dbReference type="InterPro" id="IPR003137">
    <property type="entry name" value="PA_domain"/>
</dbReference>
<keyword evidence="5 7" id="KW-0720">Serine protease</keyword>
<dbReference type="GO" id="GO:0004252">
    <property type="term" value="F:serine-type endopeptidase activity"/>
    <property type="evidence" value="ECO:0007669"/>
    <property type="project" value="UniProtKB-UniRule"/>
</dbReference>
<dbReference type="Proteomes" id="UP001050691">
    <property type="component" value="Unassembled WGS sequence"/>
</dbReference>
<evidence type="ECO:0000256" key="5">
    <source>
        <dbReference type="ARBA" id="ARBA00022825"/>
    </source>
</evidence>